<gene>
    <name evidence="1" type="primary">draT</name>
    <name evidence="1" type="ORF">DF3PB_940005</name>
</gene>
<dbReference type="Pfam" id="PF07357">
    <property type="entry name" value="DRAT"/>
    <property type="match status" value="1"/>
</dbReference>
<dbReference type="GO" id="GO:0030701">
    <property type="term" value="F:NAD+-dinitrogen-reductase ADP-D-ribosyltransferase activity"/>
    <property type="evidence" value="ECO:0007669"/>
    <property type="project" value="UniProtKB-EC"/>
</dbReference>
<sequence length="312" mass="35079">MSEASPAAGGRPRAGRFCAIAVNEWNVNCKANAVTVGRQCLGTKDGAWRRGHSTNLVGVPTDLLASAAFNDAALPLHIAGARETNPHLFQLLEQAADRAAAAAIFEHYMQIMFGLDPPRQAEPDSVHRRRYRSSYSRLLRGWAYDSNSPEGAVLKGWVESRFGLFPTFHKGRIDTFGDAAWVGYVEAKMGSRFHNNAIYSQIDLLYEFCQWTLGRISPDCRHWLLFRGVVDFSEHQVVERLDRRRMVVRLNNLISFTAHRDMATWFGDTILEAAVPLSKVLFFNELLPRHALKGEGEVLAIGGDYRVRARYD</sequence>
<name>A0A380TKA6_9ZZZZ</name>
<protein>
    <submittedName>
        <fullName evidence="1">NAD(+)--dinitrogen-reductase ADP-D-ribosyltransferase</fullName>
        <ecNumber evidence="1">2.4.2.37</ecNumber>
    </submittedName>
</protein>
<dbReference type="GO" id="GO:0009399">
    <property type="term" value="P:nitrogen fixation"/>
    <property type="evidence" value="ECO:0007669"/>
    <property type="project" value="InterPro"/>
</dbReference>
<dbReference type="InterPro" id="IPR009953">
    <property type="entry name" value="DRA_trans"/>
</dbReference>
<evidence type="ECO:0000313" key="1">
    <source>
        <dbReference type="EMBL" id="SUS08902.1"/>
    </source>
</evidence>
<reference evidence="1" key="1">
    <citation type="submission" date="2018-07" db="EMBL/GenBank/DDBJ databases">
        <authorList>
            <person name="Quirk P.G."/>
            <person name="Krulwich T.A."/>
        </authorList>
    </citation>
    <scope>NUCLEOTIDE SEQUENCE</scope>
</reference>
<keyword evidence="1" id="KW-0328">Glycosyltransferase</keyword>
<dbReference type="EC" id="2.4.2.37" evidence="1"/>
<dbReference type="EMBL" id="UIDG01000650">
    <property type="protein sequence ID" value="SUS08902.1"/>
    <property type="molecule type" value="Genomic_DNA"/>
</dbReference>
<organism evidence="1">
    <name type="scientific">metagenome</name>
    <dbReference type="NCBI Taxonomy" id="256318"/>
    <lineage>
        <taxon>unclassified sequences</taxon>
        <taxon>metagenomes</taxon>
    </lineage>
</organism>
<dbReference type="AlphaFoldDB" id="A0A380TKA6"/>
<proteinExistence type="predicted"/>
<accession>A0A380TKA6</accession>
<keyword evidence="1" id="KW-0808">Transferase</keyword>